<dbReference type="RefSeq" id="WP_050354157.1">
    <property type="nucleotide sequence ID" value="NZ_LGSS01000002.1"/>
</dbReference>
<dbReference type="InterPro" id="IPR014202">
    <property type="entry name" value="Spore_II_R"/>
</dbReference>
<keyword evidence="1" id="KW-1133">Transmembrane helix</keyword>
<feature type="transmembrane region" description="Helical" evidence="1">
    <location>
        <begin position="7"/>
        <end position="26"/>
    </location>
</feature>
<proteinExistence type="predicted"/>
<evidence type="ECO:0000313" key="2">
    <source>
        <dbReference type="EMBL" id="KNF09777.1"/>
    </source>
</evidence>
<organism evidence="2 3">
    <name type="scientific">Gottschalkia purinilytica</name>
    <name type="common">Clostridium purinilyticum</name>
    <dbReference type="NCBI Taxonomy" id="1503"/>
    <lineage>
        <taxon>Bacteria</taxon>
        <taxon>Bacillati</taxon>
        <taxon>Bacillota</taxon>
        <taxon>Tissierellia</taxon>
        <taxon>Tissierellales</taxon>
        <taxon>Gottschalkiaceae</taxon>
        <taxon>Gottschalkia</taxon>
    </lineage>
</organism>
<comment type="caution">
    <text evidence="2">The sequence shown here is derived from an EMBL/GenBank/DDBJ whole genome shotgun (WGS) entry which is preliminary data.</text>
</comment>
<dbReference type="Pfam" id="PF09551">
    <property type="entry name" value="Spore_II_R"/>
    <property type="match status" value="1"/>
</dbReference>
<keyword evidence="3" id="KW-1185">Reference proteome</keyword>
<evidence type="ECO:0000313" key="3">
    <source>
        <dbReference type="Proteomes" id="UP000037267"/>
    </source>
</evidence>
<gene>
    <name evidence="2" type="primary">spoIIR</name>
    <name evidence="2" type="ORF">CLPU_2c02290</name>
</gene>
<dbReference type="PATRIC" id="fig|1503.3.peg.1725"/>
<reference evidence="3" key="1">
    <citation type="submission" date="2015-07" db="EMBL/GenBank/DDBJ databases">
        <title>Draft genome sequence of the purine-degrading Gottschalkia purinilyticum DSM 1384 (formerly Clostridium purinilyticum).</title>
        <authorList>
            <person name="Poehlein A."/>
            <person name="Schiel-Bengelsdorf B."/>
            <person name="Bengelsdorf F.R."/>
            <person name="Daniel R."/>
            <person name="Duerre P."/>
        </authorList>
    </citation>
    <scope>NUCLEOTIDE SEQUENCE [LARGE SCALE GENOMIC DNA]</scope>
    <source>
        <strain evidence="3">DSM 1384</strain>
    </source>
</reference>
<accession>A0A0L0WE70</accession>
<sequence>MSIKNKKGFFITIMFSLVIISIGIIASKKYYKTSETYKDKLIRFHVLANSDLPEDQELKLKVRDKVLNEISHKFINSKSIEETRKIIKQNMNEIRDIALKEIKESGKDYDVDIKLGKHTFPTKSYGNFTLPAGEYESVRIIIGEGNGQNWWCVMFPPLCFVDAKNGLTDKKTENRLKEVLTEDEYGIVSSTYEESPQDQPIKLKSKIAEVFEKIFVTKNETDEMKEIMK</sequence>
<dbReference type="Proteomes" id="UP000037267">
    <property type="component" value="Unassembled WGS sequence"/>
</dbReference>
<keyword evidence="1" id="KW-0472">Membrane</keyword>
<dbReference type="STRING" id="1503.CLPU_2c02290"/>
<dbReference type="NCBIfam" id="TIGR02837">
    <property type="entry name" value="spore_II_R"/>
    <property type="match status" value="1"/>
</dbReference>
<dbReference type="AlphaFoldDB" id="A0A0L0WE70"/>
<protein>
    <submittedName>
        <fullName evidence="2">Stage II sporulation protein R</fullName>
    </submittedName>
</protein>
<keyword evidence="1" id="KW-0812">Transmembrane</keyword>
<name>A0A0L0WE70_GOTPU</name>
<evidence type="ECO:0000256" key="1">
    <source>
        <dbReference type="SAM" id="Phobius"/>
    </source>
</evidence>
<dbReference type="EMBL" id="LGSS01000002">
    <property type="protein sequence ID" value="KNF09777.1"/>
    <property type="molecule type" value="Genomic_DNA"/>
</dbReference>